<organism evidence="3 4">
    <name type="scientific">Bradyrhizobium yuanmingense</name>
    <dbReference type="NCBI Taxonomy" id="108015"/>
    <lineage>
        <taxon>Bacteria</taxon>
        <taxon>Pseudomonadati</taxon>
        <taxon>Pseudomonadota</taxon>
        <taxon>Alphaproteobacteria</taxon>
        <taxon>Hyphomicrobiales</taxon>
        <taxon>Nitrobacteraceae</taxon>
        <taxon>Bradyrhizobium</taxon>
    </lineage>
</organism>
<dbReference type="EMBL" id="JBGBZN010000002">
    <property type="protein sequence ID" value="MEY9469360.1"/>
    <property type="molecule type" value="Genomic_DNA"/>
</dbReference>
<reference evidence="3 4" key="1">
    <citation type="submission" date="2024-07" db="EMBL/GenBank/DDBJ databases">
        <title>Genomic Encyclopedia of Type Strains, Phase V (KMG-V): Genome sequencing to study the core and pangenomes of soil and plant-associated prokaryotes.</title>
        <authorList>
            <person name="Whitman W."/>
        </authorList>
    </citation>
    <scope>NUCLEOTIDE SEQUENCE [LARGE SCALE GENOMIC DNA]</scope>
    <source>
        <strain evidence="3 4">USDA 222</strain>
    </source>
</reference>
<evidence type="ECO:0000259" key="2">
    <source>
        <dbReference type="Pfam" id="PF20432"/>
    </source>
</evidence>
<dbReference type="Pfam" id="PF09722">
    <property type="entry name" value="Xre_MbcA_ParS_C"/>
    <property type="match status" value="1"/>
</dbReference>
<feature type="domain" description="Antitoxin Xre/MbcA/ParS-like toxin-binding" evidence="1">
    <location>
        <begin position="76"/>
        <end position="128"/>
    </location>
</feature>
<dbReference type="RefSeq" id="WP_036006888.1">
    <property type="nucleotide sequence ID" value="NZ_JBGBYD010000002.1"/>
</dbReference>
<evidence type="ECO:0000313" key="3">
    <source>
        <dbReference type="EMBL" id="MEY9469360.1"/>
    </source>
</evidence>
<name>A0ABV4GBP7_9BRAD</name>
<comment type="caution">
    <text evidence="3">The sequence shown here is derived from an EMBL/GenBank/DDBJ whole genome shotgun (WGS) entry which is preliminary data.</text>
</comment>
<dbReference type="Pfam" id="PF20432">
    <property type="entry name" value="Xre-like-HTH"/>
    <property type="match status" value="1"/>
</dbReference>
<protein>
    <submittedName>
        <fullName evidence="3">Uncharacterized protein (DUF2384 family)</fullName>
    </submittedName>
</protein>
<dbReference type="Proteomes" id="UP001565474">
    <property type="component" value="Unassembled WGS sequence"/>
</dbReference>
<keyword evidence="4" id="KW-1185">Reference proteome</keyword>
<gene>
    <name evidence="3" type="ORF">ABH992_001759</name>
</gene>
<evidence type="ECO:0000259" key="1">
    <source>
        <dbReference type="Pfam" id="PF09722"/>
    </source>
</evidence>
<feature type="domain" description="Antitoxin Xre-like helix-turn-helix" evidence="2">
    <location>
        <begin position="18"/>
        <end position="71"/>
    </location>
</feature>
<sequence>MPPAATPTEPSANASPSRALDVFFKIADAWKLSIEQQITLLGAPARSTFYKWKKEGGLLSTDTEDRISHLAAIYKALQIVVPDPHAADTWIERPNKYFGGRSALDVMLDGKLTDIYAVRVYLDAQRGG</sequence>
<dbReference type="InterPro" id="IPR024467">
    <property type="entry name" value="Xre/MbcA/ParS-like_toxin-bd"/>
</dbReference>
<accession>A0ABV4GBP7</accession>
<proteinExistence type="predicted"/>
<evidence type="ECO:0000313" key="4">
    <source>
        <dbReference type="Proteomes" id="UP001565474"/>
    </source>
</evidence>
<dbReference type="InterPro" id="IPR046847">
    <property type="entry name" value="Xre-like_HTH"/>
</dbReference>